<name>A0AAU9D340_9BACT</name>
<dbReference type="GO" id="GO:0016757">
    <property type="term" value="F:glycosyltransferase activity"/>
    <property type="evidence" value="ECO:0007669"/>
    <property type="project" value="InterPro"/>
</dbReference>
<dbReference type="RefSeq" id="WP_338391933.1">
    <property type="nucleotide sequence ID" value="NZ_AP025314.1"/>
</dbReference>
<evidence type="ECO:0000313" key="3">
    <source>
        <dbReference type="EMBL" id="BDD10373.1"/>
    </source>
</evidence>
<protein>
    <submittedName>
        <fullName evidence="3">Glycosyl transferase</fullName>
    </submittedName>
</protein>
<keyword evidence="3" id="KW-0808">Transferase</keyword>
<evidence type="ECO:0000259" key="2">
    <source>
        <dbReference type="Pfam" id="PF13439"/>
    </source>
</evidence>
<proteinExistence type="predicted"/>
<evidence type="ECO:0000313" key="4">
    <source>
        <dbReference type="Proteomes" id="UP001348817"/>
    </source>
</evidence>
<dbReference type="EMBL" id="AP025314">
    <property type="protein sequence ID" value="BDD10373.1"/>
    <property type="molecule type" value="Genomic_DNA"/>
</dbReference>
<dbReference type="PANTHER" id="PTHR45947">
    <property type="entry name" value="SULFOQUINOVOSYL TRANSFERASE SQD2"/>
    <property type="match status" value="1"/>
</dbReference>
<sequence length="418" mass="46481">MRITFLNTFAESGGAAIAGNRLYDALATRDHHLSGLVQFSEKTARPYKSSGLGMFRLGLEKLFFLPYEKDKSVRYKFSTATVGSRIWDRLEVREADVLHLHWINQGFVSLQGLQYLARLGKPIIWTMHDMWPFTGGCHHSQECLNYQQACGNCKYLKKPAPEDLSHQIWKKKKEVYDSGNFHFVGVSQWITDLASESSLLSERSLTNIPNAIDTELFAPAGDKASAKRLFGLAPEKVVLAFSAFNLDDPRKGFSILKDALGKLLSENPELIDKLTLLVCGKTESEEKLFADIICEVSYKGLLRGEDKMREFYQASDLYVTPSLDENFGCTIMEALSCGLPVVAFPTGGTPELVKNGRNGALAEYGNATDLALRLKELLTDKSKTEALASNARAGIVSSYSYPVIANKYEELYAKALGR</sequence>
<dbReference type="KEGG" id="fax:FUAX_28050"/>
<dbReference type="InterPro" id="IPR001296">
    <property type="entry name" value="Glyco_trans_1"/>
</dbReference>
<dbReference type="InterPro" id="IPR050194">
    <property type="entry name" value="Glycosyltransferase_grp1"/>
</dbReference>
<dbReference type="Pfam" id="PF00534">
    <property type="entry name" value="Glycos_transf_1"/>
    <property type="match status" value="1"/>
</dbReference>
<dbReference type="Proteomes" id="UP001348817">
    <property type="component" value="Chromosome"/>
</dbReference>
<dbReference type="InterPro" id="IPR028098">
    <property type="entry name" value="Glyco_trans_4-like_N"/>
</dbReference>
<dbReference type="SUPFAM" id="SSF53756">
    <property type="entry name" value="UDP-Glycosyltransferase/glycogen phosphorylase"/>
    <property type="match status" value="1"/>
</dbReference>
<evidence type="ECO:0000259" key="1">
    <source>
        <dbReference type="Pfam" id="PF00534"/>
    </source>
</evidence>
<dbReference type="Pfam" id="PF13439">
    <property type="entry name" value="Glyco_transf_4"/>
    <property type="match status" value="1"/>
</dbReference>
<dbReference type="AlphaFoldDB" id="A0AAU9D340"/>
<accession>A0AAU9D340</accession>
<organism evidence="3 4">
    <name type="scientific">Fulvitalea axinellae</name>
    <dbReference type="NCBI Taxonomy" id="1182444"/>
    <lineage>
        <taxon>Bacteria</taxon>
        <taxon>Pseudomonadati</taxon>
        <taxon>Bacteroidota</taxon>
        <taxon>Cytophagia</taxon>
        <taxon>Cytophagales</taxon>
        <taxon>Persicobacteraceae</taxon>
        <taxon>Fulvitalea</taxon>
    </lineage>
</organism>
<feature type="domain" description="Glycosyltransferase subfamily 4-like N-terminal" evidence="2">
    <location>
        <begin position="13"/>
        <end position="215"/>
    </location>
</feature>
<reference evidence="3 4" key="1">
    <citation type="submission" date="2021-12" db="EMBL/GenBank/DDBJ databases">
        <title>Genome sequencing of bacteria with rrn-lacking chromosome and rrn-plasmid.</title>
        <authorList>
            <person name="Anda M."/>
            <person name="Iwasaki W."/>
        </authorList>
    </citation>
    <scope>NUCLEOTIDE SEQUENCE [LARGE SCALE GENOMIC DNA]</scope>
    <source>
        <strain evidence="3 4">DSM 100852</strain>
    </source>
</reference>
<feature type="domain" description="Glycosyl transferase family 1" evidence="1">
    <location>
        <begin position="248"/>
        <end position="392"/>
    </location>
</feature>
<dbReference type="PANTHER" id="PTHR45947:SF3">
    <property type="entry name" value="SULFOQUINOVOSYL TRANSFERASE SQD2"/>
    <property type="match status" value="1"/>
</dbReference>
<keyword evidence="4" id="KW-1185">Reference proteome</keyword>
<gene>
    <name evidence="3" type="ORF">FUAX_28050</name>
</gene>
<dbReference type="Gene3D" id="3.40.50.2000">
    <property type="entry name" value="Glycogen Phosphorylase B"/>
    <property type="match status" value="2"/>
</dbReference>